<proteinExistence type="predicted"/>
<gene>
    <name evidence="2" type="ORF">F992_03150</name>
</gene>
<dbReference type="GeneID" id="92836494"/>
<name>A0ABN0JJP4_9GAMM</name>
<reference evidence="3" key="1">
    <citation type="submission" date="2013-02" db="EMBL/GenBank/DDBJ databases">
        <title>The Genome Sequence of Acinetobacter sp. NIPH 236.</title>
        <authorList>
            <consortium name="The Broad Institute Genome Sequencing Platform"/>
            <consortium name="The Broad Institute Genome Sequencing Center for Infectious Disease"/>
            <person name="Cerqueira G."/>
            <person name="Feldgarden M."/>
            <person name="Courvalin P."/>
            <person name="Perichon B."/>
            <person name="Grillot-Courvalin C."/>
            <person name="Clermont D."/>
            <person name="Rocha E."/>
            <person name="Yoon E.-J."/>
            <person name="Nemec A."/>
            <person name="Walker B."/>
            <person name="Young S.K."/>
            <person name="Zeng Q."/>
            <person name="Gargeya S."/>
            <person name="Fitzgerald M."/>
            <person name="Haas B."/>
            <person name="Abouelleil A."/>
            <person name="Alvarado L."/>
            <person name="Arachchi H.M."/>
            <person name="Berlin A.M."/>
            <person name="Chapman S.B."/>
            <person name="Dewar J."/>
            <person name="Goldberg J."/>
            <person name="Griggs A."/>
            <person name="Gujja S."/>
            <person name="Hansen M."/>
            <person name="Howarth C."/>
            <person name="Imamovic A."/>
            <person name="Larimer J."/>
            <person name="McCowan C."/>
            <person name="Murphy C."/>
            <person name="Neiman D."/>
            <person name="Pearson M."/>
            <person name="Priest M."/>
            <person name="Roberts A."/>
            <person name="Saif S."/>
            <person name="Shea T."/>
            <person name="Sisk P."/>
            <person name="Sykes S."/>
            <person name="Wortman J."/>
            <person name="Nusbaum C."/>
            <person name="Birren B."/>
        </authorList>
    </citation>
    <scope>NUCLEOTIDE SEQUENCE [LARGE SCALE GENOMIC DNA]</scope>
    <source>
        <strain evidence="3">NIPH 236</strain>
    </source>
</reference>
<organism evidence="2 3">
    <name type="scientific">Acinetobacter modestus</name>
    <dbReference type="NCBI Taxonomy" id="1776740"/>
    <lineage>
        <taxon>Bacteria</taxon>
        <taxon>Pseudomonadati</taxon>
        <taxon>Pseudomonadota</taxon>
        <taxon>Gammaproteobacteria</taxon>
        <taxon>Moraxellales</taxon>
        <taxon>Moraxellaceae</taxon>
        <taxon>Acinetobacter</taxon>
    </lineage>
</organism>
<comment type="caution">
    <text evidence="2">The sequence shown here is derived from an EMBL/GenBank/DDBJ whole genome shotgun (WGS) entry which is preliminary data.</text>
</comment>
<dbReference type="RefSeq" id="WP_004664466.1">
    <property type="nucleotide sequence ID" value="NZ_BMDV01000004.1"/>
</dbReference>
<dbReference type="PROSITE" id="PS51257">
    <property type="entry name" value="PROKAR_LIPOPROTEIN"/>
    <property type="match status" value="1"/>
</dbReference>
<accession>A0ABN0JJP4</accession>
<evidence type="ECO:0000256" key="1">
    <source>
        <dbReference type="SAM" id="MobiDB-lite"/>
    </source>
</evidence>
<dbReference type="EMBL" id="APOJ01000032">
    <property type="protein sequence ID" value="ENU25414.1"/>
    <property type="molecule type" value="Genomic_DNA"/>
</dbReference>
<feature type="region of interest" description="Disordered" evidence="1">
    <location>
        <begin position="27"/>
        <end position="46"/>
    </location>
</feature>
<feature type="compositionally biased region" description="Low complexity" evidence="1">
    <location>
        <begin position="27"/>
        <end position="43"/>
    </location>
</feature>
<dbReference type="Proteomes" id="UP000013190">
    <property type="component" value="Unassembled WGS sequence"/>
</dbReference>
<evidence type="ECO:0000313" key="2">
    <source>
        <dbReference type="EMBL" id="ENU25414.1"/>
    </source>
</evidence>
<evidence type="ECO:0000313" key="3">
    <source>
        <dbReference type="Proteomes" id="UP000013190"/>
    </source>
</evidence>
<sequence length="311" mass="34719">MGNNRIKYFFLAFSLILAGCGGGGSNDSNSSSSNNNTPSTGGNEILKGGTLVNPEILISTKKYLIGPNNFYNYFTYSGTDKETIFLKVNFDLPFTMQNRRRCRESIANGYLDTEYPITRMYDNKNKLEQLNCYEDVRYTFDSSNKKIFQVVPAYRGNGILNFAAVKGNAAIIAPVGEQGSPSNPILVKASNKMNHNSFYNYFKYSAKAGETIHLSVFLDTPLTDRQLRRCREAESDLTLNKVSGYSTDLYIYDDNYNYVKSVCDTEVKYTFSKDGTYIFSFNFEGAGNSDGGGNGTGTIYFESLGTQMSYN</sequence>
<reference evidence="2 3" key="2">
    <citation type="journal article" date="2016" name="Int. J. Syst. Evol. Microbiol.">
        <title>Taxonomy of haemolytic and/or proteolytic strains of the genus Acinetobacter with the proposal of Acinetobacter courvalinii sp. nov. (genomic species 14 sensu Bouvet &amp; Jeanjean), Acinetobacter dispersus sp. nov. (genomic species 17), Acinetobacter modestus sp. nov., Acinetobacter proteolyticus sp. nov. and Acinetobacter vivianii sp. nov.</title>
        <authorList>
            <person name="Nemec A."/>
            <person name="Radolfova-Krizova L."/>
            <person name="Maixnerova M."/>
            <person name="Vrestiakova E."/>
            <person name="Jezek P."/>
            <person name="Sedo O."/>
        </authorList>
    </citation>
    <scope>NUCLEOTIDE SEQUENCE [LARGE SCALE GENOMIC DNA]</scope>
    <source>
        <strain evidence="2 3">NIPH 236</strain>
    </source>
</reference>
<keyword evidence="3" id="KW-1185">Reference proteome</keyword>
<protein>
    <recommendedName>
        <fullName evidence="4">Lipoprotein</fullName>
    </recommendedName>
</protein>
<evidence type="ECO:0008006" key="4">
    <source>
        <dbReference type="Google" id="ProtNLM"/>
    </source>
</evidence>